<evidence type="ECO:0000313" key="2">
    <source>
        <dbReference type="Proteomes" id="UP001141806"/>
    </source>
</evidence>
<accession>A0A9Q0GLD5</accession>
<proteinExistence type="predicted"/>
<evidence type="ECO:0000313" key="1">
    <source>
        <dbReference type="EMBL" id="KAJ4942666.1"/>
    </source>
</evidence>
<protein>
    <recommendedName>
        <fullName evidence="3">Cytochrome P450</fullName>
    </recommendedName>
</protein>
<dbReference type="GO" id="GO:0020037">
    <property type="term" value="F:heme binding"/>
    <property type="evidence" value="ECO:0007669"/>
    <property type="project" value="InterPro"/>
</dbReference>
<comment type="caution">
    <text evidence="1">The sequence shown here is derived from an EMBL/GenBank/DDBJ whole genome shotgun (WGS) entry which is preliminary data.</text>
</comment>
<dbReference type="Gene3D" id="1.10.630.10">
    <property type="entry name" value="Cytochrome P450"/>
    <property type="match status" value="1"/>
</dbReference>
<dbReference type="Pfam" id="PF00067">
    <property type="entry name" value="p450"/>
    <property type="match status" value="1"/>
</dbReference>
<organism evidence="1 2">
    <name type="scientific">Protea cynaroides</name>
    <dbReference type="NCBI Taxonomy" id="273540"/>
    <lineage>
        <taxon>Eukaryota</taxon>
        <taxon>Viridiplantae</taxon>
        <taxon>Streptophyta</taxon>
        <taxon>Embryophyta</taxon>
        <taxon>Tracheophyta</taxon>
        <taxon>Spermatophyta</taxon>
        <taxon>Magnoliopsida</taxon>
        <taxon>Proteales</taxon>
        <taxon>Proteaceae</taxon>
        <taxon>Protea</taxon>
    </lineage>
</organism>
<dbReference type="InterPro" id="IPR001128">
    <property type="entry name" value="Cyt_P450"/>
</dbReference>
<name>A0A9Q0GLD5_9MAGN</name>
<dbReference type="GO" id="GO:0005506">
    <property type="term" value="F:iron ion binding"/>
    <property type="evidence" value="ECO:0007669"/>
    <property type="project" value="InterPro"/>
</dbReference>
<dbReference type="InterPro" id="IPR036396">
    <property type="entry name" value="Cyt_P450_sf"/>
</dbReference>
<sequence length="200" mass="22990">MGTGYASRGFLSIAVAPSSDQWKKMRRVVASEVIDPSRLCWLFEKRTEEADNLVRYVYNQCVSGAVVDVRVAVRQYNGNVIRKMVFNKRYFGEGMKDGGPGVEQEEYIDALFSMLFVLYAFCVSDYMPSLRRFGLNEHEKIMKVAIKIVNKYHDPIIDKRKWREGKKKEAEDFLDILISVKDSNGKPLLSTKEIKVQTTV</sequence>
<dbReference type="OrthoDB" id="2789670at2759"/>
<dbReference type="Proteomes" id="UP001141806">
    <property type="component" value="Unassembled WGS sequence"/>
</dbReference>
<dbReference type="PANTHER" id="PTHR24281">
    <property type="entry name" value="STEROID 21-HYDROXYLASE-RELATED"/>
    <property type="match status" value="1"/>
</dbReference>
<dbReference type="EMBL" id="JAMYWD010001530">
    <property type="protein sequence ID" value="KAJ4942666.1"/>
    <property type="molecule type" value="Genomic_DNA"/>
</dbReference>
<dbReference type="GO" id="GO:0004497">
    <property type="term" value="F:monooxygenase activity"/>
    <property type="evidence" value="ECO:0007669"/>
    <property type="project" value="InterPro"/>
</dbReference>
<dbReference type="SUPFAM" id="SSF48264">
    <property type="entry name" value="Cytochrome P450"/>
    <property type="match status" value="1"/>
</dbReference>
<keyword evidence="2" id="KW-1185">Reference proteome</keyword>
<dbReference type="AlphaFoldDB" id="A0A9Q0GLD5"/>
<reference evidence="1" key="1">
    <citation type="journal article" date="2023" name="Plant J.">
        <title>The genome of the king protea, Protea cynaroides.</title>
        <authorList>
            <person name="Chang J."/>
            <person name="Duong T.A."/>
            <person name="Schoeman C."/>
            <person name="Ma X."/>
            <person name="Roodt D."/>
            <person name="Barker N."/>
            <person name="Li Z."/>
            <person name="Van de Peer Y."/>
            <person name="Mizrachi E."/>
        </authorList>
    </citation>
    <scope>NUCLEOTIDE SEQUENCE</scope>
    <source>
        <tissue evidence="1">Young leaves</tissue>
    </source>
</reference>
<evidence type="ECO:0008006" key="3">
    <source>
        <dbReference type="Google" id="ProtNLM"/>
    </source>
</evidence>
<dbReference type="GO" id="GO:0016705">
    <property type="term" value="F:oxidoreductase activity, acting on paired donors, with incorporation or reduction of molecular oxygen"/>
    <property type="evidence" value="ECO:0007669"/>
    <property type="project" value="InterPro"/>
</dbReference>
<gene>
    <name evidence="1" type="ORF">NE237_016366</name>
</gene>